<gene>
    <name evidence="1" type="ORF">S03H2_50006</name>
</gene>
<accession>X1HZX1</accession>
<dbReference type="AlphaFoldDB" id="X1HZX1"/>
<evidence type="ECO:0000313" key="1">
    <source>
        <dbReference type="EMBL" id="GAH62610.1"/>
    </source>
</evidence>
<proteinExistence type="predicted"/>
<sequence>RGLAITGSEIEQRNNKYIVKKNKKYLFFLTFLSNVNKGAWHLCLHFMEIDLF</sequence>
<organism evidence="1">
    <name type="scientific">marine sediment metagenome</name>
    <dbReference type="NCBI Taxonomy" id="412755"/>
    <lineage>
        <taxon>unclassified sequences</taxon>
        <taxon>metagenomes</taxon>
        <taxon>ecological metagenomes</taxon>
    </lineage>
</organism>
<name>X1HZX1_9ZZZZ</name>
<protein>
    <submittedName>
        <fullName evidence="1">Uncharacterized protein</fullName>
    </submittedName>
</protein>
<reference evidence="1" key="1">
    <citation type="journal article" date="2014" name="Front. Microbiol.">
        <title>High frequency of phylogenetically diverse reductive dehalogenase-homologous genes in deep subseafloor sedimentary metagenomes.</title>
        <authorList>
            <person name="Kawai M."/>
            <person name="Futagami T."/>
            <person name="Toyoda A."/>
            <person name="Takaki Y."/>
            <person name="Nishi S."/>
            <person name="Hori S."/>
            <person name="Arai W."/>
            <person name="Tsubouchi T."/>
            <person name="Morono Y."/>
            <person name="Uchiyama I."/>
            <person name="Ito T."/>
            <person name="Fujiyama A."/>
            <person name="Inagaki F."/>
            <person name="Takami H."/>
        </authorList>
    </citation>
    <scope>NUCLEOTIDE SEQUENCE</scope>
    <source>
        <strain evidence="1">Expedition CK06-06</strain>
    </source>
</reference>
<feature type="non-terminal residue" evidence="1">
    <location>
        <position position="1"/>
    </location>
</feature>
<dbReference type="EMBL" id="BARU01031635">
    <property type="protein sequence ID" value="GAH62610.1"/>
    <property type="molecule type" value="Genomic_DNA"/>
</dbReference>
<comment type="caution">
    <text evidence="1">The sequence shown here is derived from an EMBL/GenBank/DDBJ whole genome shotgun (WGS) entry which is preliminary data.</text>
</comment>